<dbReference type="Proteomes" id="UP000233551">
    <property type="component" value="Unassembled WGS sequence"/>
</dbReference>
<keyword evidence="2" id="KW-1185">Reference proteome</keyword>
<name>A0A2I0JEM7_PUNGR</name>
<evidence type="ECO:0000313" key="2">
    <source>
        <dbReference type="Proteomes" id="UP000233551"/>
    </source>
</evidence>
<sequence>MWVSVDRIKSRSEGRGTNLGLRGLLFQVRERNDGGRRRRRRRTVDPTLSPRVDSWPPWETNYEAYETPGIFSVVLKSLKRQQQWVRIRWLLAQIAIVSSQCQREAFDFELFSRMQFKG</sequence>
<organism evidence="1 2">
    <name type="scientific">Punica granatum</name>
    <name type="common">Pomegranate</name>
    <dbReference type="NCBI Taxonomy" id="22663"/>
    <lineage>
        <taxon>Eukaryota</taxon>
        <taxon>Viridiplantae</taxon>
        <taxon>Streptophyta</taxon>
        <taxon>Embryophyta</taxon>
        <taxon>Tracheophyta</taxon>
        <taxon>Spermatophyta</taxon>
        <taxon>Magnoliopsida</taxon>
        <taxon>eudicotyledons</taxon>
        <taxon>Gunneridae</taxon>
        <taxon>Pentapetalae</taxon>
        <taxon>rosids</taxon>
        <taxon>malvids</taxon>
        <taxon>Myrtales</taxon>
        <taxon>Lythraceae</taxon>
        <taxon>Punica</taxon>
    </lineage>
</organism>
<accession>A0A2I0JEM7</accession>
<dbReference type="AlphaFoldDB" id="A0A2I0JEM7"/>
<proteinExistence type="predicted"/>
<reference evidence="1 2" key="1">
    <citation type="submission" date="2017-11" db="EMBL/GenBank/DDBJ databases">
        <title>De-novo sequencing of pomegranate (Punica granatum L.) genome.</title>
        <authorList>
            <person name="Akparov Z."/>
            <person name="Amiraslanov A."/>
            <person name="Hajiyeva S."/>
            <person name="Abbasov M."/>
            <person name="Kaur K."/>
            <person name="Hamwieh A."/>
            <person name="Solovyev V."/>
            <person name="Salamov A."/>
            <person name="Braich B."/>
            <person name="Kosarev P."/>
            <person name="Mahmoud A."/>
            <person name="Hajiyev E."/>
            <person name="Babayeva S."/>
            <person name="Izzatullayeva V."/>
            <person name="Mammadov A."/>
            <person name="Mammadov A."/>
            <person name="Sharifova S."/>
            <person name="Ojaghi J."/>
            <person name="Eynullazada K."/>
            <person name="Bayramov B."/>
            <person name="Abdulazimova A."/>
            <person name="Shahmuradov I."/>
        </authorList>
    </citation>
    <scope>NUCLEOTIDE SEQUENCE [LARGE SCALE GENOMIC DNA]</scope>
    <source>
        <strain evidence="2">cv. AG2017</strain>
        <tissue evidence="1">Leaf</tissue>
    </source>
</reference>
<dbReference type="EMBL" id="PGOL01001773">
    <property type="protein sequence ID" value="PKI54701.1"/>
    <property type="molecule type" value="Genomic_DNA"/>
</dbReference>
<gene>
    <name evidence="1" type="ORF">CRG98_024901</name>
</gene>
<evidence type="ECO:0000313" key="1">
    <source>
        <dbReference type="EMBL" id="PKI54701.1"/>
    </source>
</evidence>
<protein>
    <submittedName>
        <fullName evidence="1">Uncharacterized protein</fullName>
    </submittedName>
</protein>
<comment type="caution">
    <text evidence="1">The sequence shown here is derived from an EMBL/GenBank/DDBJ whole genome shotgun (WGS) entry which is preliminary data.</text>
</comment>